<dbReference type="SUPFAM" id="SSF103473">
    <property type="entry name" value="MFS general substrate transporter"/>
    <property type="match status" value="1"/>
</dbReference>
<evidence type="ECO:0000256" key="4">
    <source>
        <dbReference type="ARBA" id="ARBA00022475"/>
    </source>
</evidence>
<dbReference type="Proteomes" id="UP001549047">
    <property type="component" value="Unassembled WGS sequence"/>
</dbReference>
<evidence type="ECO:0000313" key="12">
    <source>
        <dbReference type="Proteomes" id="UP001549047"/>
    </source>
</evidence>
<dbReference type="Pfam" id="PF07690">
    <property type="entry name" value="MFS_1"/>
    <property type="match status" value="1"/>
</dbReference>
<comment type="similarity">
    <text evidence="2">Belongs to the major facilitator superfamily. Set transporter family.</text>
</comment>
<evidence type="ECO:0000256" key="2">
    <source>
        <dbReference type="ARBA" id="ARBA00006523"/>
    </source>
</evidence>
<dbReference type="InterPro" id="IPR011701">
    <property type="entry name" value="MFS"/>
</dbReference>
<proteinExistence type="inferred from homology"/>
<keyword evidence="5" id="KW-0762">Sugar transport</keyword>
<evidence type="ECO:0000259" key="10">
    <source>
        <dbReference type="PROSITE" id="PS50850"/>
    </source>
</evidence>
<protein>
    <submittedName>
        <fullName evidence="11">MFS family arabinose efflux permease</fullName>
    </submittedName>
</protein>
<feature type="transmembrane region" description="Helical" evidence="9">
    <location>
        <begin position="105"/>
        <end position="123"/>
    </location>
</feature>
<evidence type="ECO:0000256" key="1">
    <source>
        <dbReference type="ARBA" id="ARBA00004651"/>
    </source>
</evidence>
<feature type="transmembrane region" description="Helical" evidence="9">
    <location>
        <begin position="257"/>
        <end position="277"/>
    </location>
</feature>
<organism evidence="11 12">
    <name type="scientific">Rhizobium aquaticum</name>
    <dbReference type="NCBI Taxonomy" id="1549636"/>
    <lineage>
        <taxon>Bacteria</taxon>
        <taxon>Pseudomonadati</taxon>
        <taxon>Pseudomonadota</taxon>
        <taxon>Alphaproteobacteria</taxon>
        <taxon>Hyphomicrobiales</taxon>
        <taxon>Rhizobiaceae</taxon>
        <taxon>Rhizobium/Agrobacterium group</taxon>
        <taxon>Rhizobium</taxon>
    </lineage>
</organism>
<sequence length="400" mass="41772">MLSTIRFVAHHPVLRVYALLLFVSACAGGAMHPYMALVAIDTLHMSGQGFALTMFVSTLTSLVFGVTIGIVSDFAGNRRRLMAILALLGVAGAGLVWLVQSPWMLALSLIVVLPFANIAPLVFAGTRMEVDDMEPDEAASVNSIVRTTMSAAWVIIPVAVALVLQSGGFDVMNVWLVTALLFAICVALVLLFLPNTARAGSTQGGLSVYFSALKELTHPGIFLRLLAVSLIVAGEWLNGYLQTLVIKTTLGGSLSDAGFMASGVALLEIPFMLAWAAGLRRLGAVNTILAGAALYGTYLVLMGSATAVWQIHALIPLAGAGAAALLSVPLSYFQDLFPGRPGLGTSLSPIEGFIGTGVSAAIFAVGTHLTTYQGTAFIGAGVMLAAALMLVVVERLVPRE</sequence>
<feature type="domain" description="Major facilitator superfamily (MFS) profile" evidence="10">
    <location>
        <begin position="13"/>
        <end position="399"/>
    </location>
</feature>
<feature type="transmembrane region" description="Helical" evidence="9">
    <location>
        <begin position="172"/>
        <end position="193"/>
    </location>
</feature>
<feature type="transmembrane region" description="Helical" evidence="9">
    <location>
        <begin position="353"/>
        <end position="370"/>
    </location>
</feature>
<keyword evidence="12" id="KW-1185">Reference proteome</keyword>
<name>A0ABV2IXX9_9HYPH</name>
<comment type="caution">
    <text evidence="11">The sequence shown here is derived from an EMBL/GenBank/DDBJ whole genome shotgun (WGS) entry which is preliminary data.</text>
</comment>
<reference evidence="11 12" key="1">
    <citation type="submission" date="2024-06" db="EMBL/GenBank/DDBJ databases">
        <title>Genomic Encyclopedia of Type Strains, Phase IV (KMG-IV): sequencing the most valuable type-strain genomes for metagenomic binning, comparative biology and taxonomic classification.</title>
        <authorList>
            <person name="Goeker M."/>
        </authorList>
    </citation>
    <scope>NUCLEOTIDE SEQUENCE [LARGE SCALE GENOMIC DNA]</scope>
    <source>
        <strain evidence="11 12">DSM 29780</strain>
    </source>
</reference>
<evidence type="ECO:0000256" key="5">
    <source>
        <dbReference type="ARBA" id="ARBA00022597"/>
    </source>
</evidence>
<feature type="transmembrane region" description="Helical" evidence="9">
    <location>
        <begin position="144"/>
        <end position="166"/>
    </location>
</feature>
<evidence type="ECO:0000256" key="9">
    <source>
        <dbReference type="SAM" id="Phobius"/>
    </source>
</evidence>
<feature type="transmembrane region" description="Helical" evidence="9">
    <location>
        <begin position="311"/>
        <end position="333"/>
    </location>
</feature>
<keyword evidence="4" id="KW-1003">Cell membrane</keyword>
<feature type="transmembrane region" description="Helical" evidence="9">
    <location>
        <begin position="221"/>
        <end position="237"/>
    </location>
</feature>
<feature type="transmembrane region" description="Helical" evidence="9">
    <location>
        <begin position="81"/>
        <end position="99"/>
    </location>
</feature>
<dbReference type="InterPro" id="IPR020846">
    <property type="entry name" value="MFS_dom"/>
</dbReference>
<keyword evidence="6 9" id="KW-0812">Transmembrane</keyword>
<evidence type="ECO:0000256" key="3">
    <source>
        <dbReference type="ARBA" id="ARBA00022448"/>
    </source>
</evidence>
<evidence type="ECO:0000256" key="7">
    <source>
        <dbReference type="ARBA" id="ARBA00022989"/>
    </source>
</evidence>
<keyword evidence="8 9" id="KW-0472">Membrane</keyword>
<dbReference type="Gene3D" id="1.20.1250.20">
    <property type="entry name" value="MFS general substrate transporter like domains"/>
    <property type="match status" value="2"/>
</dbReference>
<dbReference type="PANTHER" id="PTHR23535:SF2">
    <property type="entry name" value="SUGAR EFFLUX TRANSPORTER A-RELATED"/>
    <property type="match status" value="1"/>
</dbReference>
<dbReference type="PROSITE" id="PS51257">
    <property type="entry name" value="PROKAR_LIPOPROTEIN"/>
    <property type="match status" value="1"/>
</dbReference>
<dbReference type="PANTHER" id="PTHR23535">
    <property type="entry name" value="SUGAR EFFLUX TRANSPORTER A-RELATED"/>
    <property type="match status" value="1"/>
</dbReference>
<feature type="transmembrane region" description="Helical" evidence="9">
    <location>
        <begin position="284"/>
        <end position="305"/>
    </location>
</feature>
<evidence type="ECO:0000256" key="8">
    <source>
        <dbReference type="ARBA" id="ARBA00023136"/>
    </source>
</evidence>
<evidence type="ECO:0000313" key="11">
    <source>
        <dbReference type="EMBL" id="MET3613362.1"/>
    </source>
</evidence>
<comment type="subcellular location">
    <subcellularLocation>
        <location evidence="1">Cell membrane</location>
        <topology evidence="1">Multi-pass membrane protein</topology>
    </subcellularLocation>
</comment>
<feature type="transmembrane region" description="Helical" evidence="9">
    <location>
        <begin position="12"/>
        <end position="30"/>
    </location>
</feature>
<dbReference type="EMBL" id="JBEPMB010000001">
    <property type="protein sequence ID" value="MET3613362.1"/>
    <property type="molecule type" value="Genomic_DNA"/>
</dbReference>
<dbReference type="PROSITE" id="PS50850">
    <property type="entry name" value="MFS"/>
    <property type="match status" value="1"/>
</dbReference>
<dbReference type="InterPro" id="IPR036259">
    <property type="entry name" value="MFS_trans_sf"/>
</dbReference>
<gene>
    <name evidence="11" type="ORF">ABID16_001667</name>
</gene>
<keyword evidence="3" id="KW-0813">Transport</keyword>
<feature type="transmembrane region" description="Helical" evidence="9">
    <location>
        <begin position="376"/>
        <end position="397"/>
    </location>
</feature>
<keyword evidence="7 9" id="KW-1133">Transmembrane helix</keyword>
<feature type="transmembrane region" description="Helical" evidence="9">
    <location>
        <begin position="50"/>
        <end position="74"/>
    </location>
</feature>
<accession>A0ABV2IXX9</accession>
<dbReference type="RefSeq" id="WP_354555839.1">
    <property type="nucleotide sequence ID" value="NZ_JBEPMB010000001.1"/>
</dbReference>
<evidence type="ECO:0000256" key="6">
    <source>
        <dbReference type="ARBA" id="ARBA00022692"/>
    </source>
</evidence>